<evidence type="ECO:0000313" key="3">
    <source>
        <dbReference type="Proteomes" id="UP001501570"/>
    </source>
</evidence>
<reference evidence="3" key="1">
    <citation type="journal article" date="2019" name="Int. J. Syst. Evol. Microbiol.">
        <title>The Global Catalogue of Microorganisms (GCM) 10K type strain sequencing project: providing services to taxonomists for standard genome sequencing and annotation.</title>
        <authorList>
            <consortium name="The Broad Institute Genomics Platform"/>
            <consortium name="The Broad Institute Genome Sequencing Center for Infectious Disease"/>
            <person name="Wu L."/>
            <person name="Ma J."/>
        </authorList>
    </citation>
    <scope>NUCLEOTIDE SEQUENCE [LARGE SCALE GENOMIC DNA]</scope>
    <source>
        <strain evidence="3">JCM 18304</strain>
    </source>
</reference>
<accession>A0ABP9RK02</accession>
<dbReference type="RefSeq" id="WP_345625625.1">
    <property type="nucleotide sequence ID" value="NZ_BAABJQ010000001.1"/>
</dbReference>
<evidence type="ECO:0000259" key="1">
    <source>
        <dbReference type="Pfam" id="PF01814"/>
    </source>
</evidence>
<organism evidence="2 3">
    <name type="scientific">Rugosimonospora acidiphila</name>
    <dbReference type="NCBI Taxonomy" id="556531"/>
    <lineage>
        <taxon>Bacteria</taxon>
        <taxon>Bacillati</taxon>
        <taxon>Actinomycetota</taxon>
        <taxon>Actinomycetes</taxon>
        <taxon>Micromonosporales</taxon>
        <taxon>Micromonosporaceae</taxon>
        <taxon>Rugosimonospora</taxon>
    </lineage>
</organism>
<dbReference type="Gene3D" id="1.20.120.520">
    <property type="entry name" value="nmb1532 protein domain like"/>
    <property type="match status" value="1"/>
</dbReference>
<dbReference type="CDD" id="cd12108">
    <property type="entry name" value="Hr-like"/>
    <property type="match status" value="1"/>
</dbReference>
<evidence type="ECO:0000313" key="2">
    <source>
        <dbReference type="EMBL" id="GAA5178336.1"/>
    </source>
</evidence>
<dbReference type="EMBL" id="BAABJQ010000001">
    <property type="protein sequence ID" value="GAA5178336.1"/>
    <property type="molecule type" value="Genomic_DNA"/>
</dbReference>
<feature type="domain" description="Hemerythrin-like" evidence="1">
    <location>
        <begin position="21"/>
        <end position="153"/>
    </location>
</feature>
<gene>
    <name evidence="2" type="ORF">GCM10023322_05230</name>
</gene>
<sequence length="228" mass="25635">MTTPTADPTADPTTDRPDTHDMVIVHRAFRRESLLLASLIGAVPDGDTVRAGVLATHLRWYRLGLHNHHHGEDELIWPPLLARADLESDVVVRMEAQHVRVAESLDRVMLALPEWQGSAGRSPRQRLVAALGEHREALIEHLDDEETHLLPLAERHLTRREWGAMGDHFLAATPKSLLLSFLGAILEEADPVERGDVLGAMPTPARLLWHTVGRALYARRIRRVRGRR</sequence>
<name>A0ABP9RK02_9ACTN</name>
<comment type="caution">
    <text evidence="2">The sequence shown here is derived from an EMBL/GenBank/DDBJ whole genome shotgun (WGS) entry which is preliminary data.</text>
</comment>
<keyword evidence="3" id="KW-1185">Reference proteome</keyword>
<dbReference type="InterPro" id="IPR012312">
    <property type="entry name" value="Hemerythrin-like"/>
</dbReference>
<proteinExistence type="predicted"/>
<dbReference type="Proteomes" id="UP001501570">
    <property type="component" value="Unassembled WGS sequence"/>
</dbReference>
<dbReference type="Pfam" id="PF01814">
    <property type="entry name" value="Hemerythrin"/>
    <property type="match status" value="1"/>
</dbReference>
<protein>
    <recommendedName>
        <fullName evidence="1">Hemerythrin-like domain-containing protein</fullName>
    </recommendedName>
</protein>